<feature type="transmembrane region" description="Helical" evidence="2">
    <location>
        <begin position="20"/>
        <end position="40"/>
    </location>
</feature>
<evidence type="ECO:0000256" key="1">
    <source>
        <dbReference type="SAM" id="MobiDB-lite"/>
    </source>
</evidence>
<organism evidence="3">
    <name type="scientific">Tetraselmis sp. GSL018</name>
    <dbReference type="NCBI Taxonomy" id="582737"/>
    <lineage>
        <taxon>Eukaryota</taxon>
        <taxon>Viridiplantae</taxon>
        <taxon>Chlorophyta</taxon>
        <taxon>core chlorophytes</taxon>
        <taxon>Chlorodendrophyceae</taxon>
        <taxon>Chlorodendrales</taxon>
        <taxon>Chlorodendraceae</taxon>
        <taxon>Tetraselmis</taxon>
    </lineage>
</organism>
<keyword evidence="2" id="KW-0812">Transmembrane</keyword>
<dbReference type="AlphaFoldDB" id="A0A061RB78"/>
<protein>
    <submittedName>
        <fullName evidence="3">Uncharacterized protein</fullName>
    </submittedName>
</protein>
<dbReference type="EMBL" id="GBEZ01018699">
    <property type="protein sequence ID" value="JAC67766.1"/>
    <property type="molecule type" value="Transcribed_RNA"/>
</dbReference>
<gene>
    <name evidence="3" type="ORF">TSPGSL018_10286</name>
</gene>
<evidence type="ECO:0000313" key="3">
    <source>
        <dbReference type="EMBL" id="JAC67766.1"/>
    </source>
</evidence>
<reference evidence="3" key="1">
    <citation type="submission" date="2014-05" db="EMBL/GenBank/DDBJ databases">
        <title>The transcriptome of the halophilic microalga Tetraselmis sp. GSL018 isolated from the Great Salt Lake, Utah.</title>
        <authorList>
            <person name="Jinkerson R.E."/>
            <person name="D'Adamo S."/>
            <person name="Posewitz M.C."/>
        </authorList>
    </citation>
    <scope>NUCLEOTIDE SEQUENCE</scope>
    <source>
        <strain evidence="3">GSL018</strain>
    </source>
</reference>
<feature type="non-terminal residue" evidence="3">
    <location>
        <position position="1"/>
    </location>
</feature>
<keyword evidence="2" id="KW-1133">Transmembrane helix</keyword>
<sequence>VLSIIEWVVITEPEEPAEPLLLVVVYYAADPAACSIVRWYGLRGRSRTVMGVESIDTTEGGGGESVPMKGPSVS</sequence>
<name>A0A061RB78_9CHLO</name>
<feature type="region of interest" description="Disordered" evidence="1">
    <location>
        <begin position="53"/>
        <end position="74"/>
    </location>
</feature>
<evidence type="ECO:0000256" key="2">
    <source>
        <dbReference type="SAM" id="Phobius"/>
    </source>
</evidence>
<accession>A0A061RB78</accession>
<keyword evidence="2" id="KW-0472">Membrane</keyword>
<proteinExistence type="predicted"/>